<reference evidence="2" key="1">
    <citation type="submission" date="2024-07" db="EMBL/GenBank/DDBJ databases">
        <title>Two chromosome-level genome assemblies of Korean endemic species Abeliophyllum distichum and Forsythia ovata (Oleaceae).</title>
        <authorList>
            <person name="Jang H."/>
        </authorList>
    </citation>
    <scope>NUCLEOTIDE SEQUENCE [LARGE SCALE GENOMIC DNA]</scope>
</reference>
<proteinExistence type="predicted"/>
<name>A0ABD1SGC7_9LAMI</name>
<protein>
    <submittedName>
        <fullName evidence="1">Transposon Ty3-I Gag-Pol polyprotein</fullName>
    </submittedName>
</protein>
<dbReference type="AlphaFoldDB" id="A0ABD1SGC7"/>
<gene>
    <name evidence="1" type="ORF">Adt_24973</name>
</gene>
<keyword evidence="2" id="KW-1185">Reference proteome</keyword>
<comment type="caution">
    <text evidence="1">The sequence shown here is derived from an EMBL/GenBank/DDBJ whole genome shotgun (WGS) entry which is preliminary data.</text>
</comment>
<evidence type="ECO:0000313" key="1">
    <source>
        <dbReference type="EMBL" id="KAL2499423.1"/>
    </source>
</evidence>
<evidence type="ECO:0000313" key="2">
    <source>
        <dbReference type="Proteomes" id="UP001604336"/>
    </source>
</evidence>
<accession>A0ABD1SGC7</accession>
<dbReference type="Proteomes" id="UP001604336">
    <property type="component" value="Unassembled WGS sequence"/>
</dbReference>
<dbReference type="EMBL" id="JBFOLK010000007">
    <property type="protein sequence ID" value="KAL2499423.1"/>
    <property type="molecule type" value="Genomic_DNA"/>
</dbReference>
<organism evidence="1 2">
    <name type="scientific">Abeliophyllum distichum</name>
    <dbReference type="NCBI Taxonomy" id="126358"/>
    <lineage>
        <taxon>Eukaryota</taxon>
        <taxon>Viridiplantae</taxon>
        <taxon>Streptophyta</taxon>
        <taxon>Embryophyta</taxon>
        <taxon>Tracheophyta</taxon>
        <taxon>Spermatophyta</taxon>
        <taxon>Magnoliopsida</taxon>
        <taxon>eudicotyledons</taxon>
        <taxon>Gunneridae</taxon>
        <taxon>Pentapetalae</taxon>
        <taxon>asterids</taxon>
        <taxon>lamiids</taxon>
        <taxon>Lamiales</taxon>
        <taxon>Oleaceae</taxon>
        <taxon>Forsythieae</taxon>
        <taxon>Abeliophyllum</taxon>
    </lineage>
</organism>
<sequence length="108" mass="12578">MKFPTSRGISVRRDQLTSRRCYVDSIRAEANLIVLEIETSDHQQTHCFEPAEEVEVVDLEKNKRNKISRSLSEEDRKKILDMLRENIVMFAWSTDDLLGNDPQLLSID</sequence>